<dbReference type="PANTHER" id="PTHR22576:SF37">
    <property type="entry name" value="MUCOSA-ASSOCIATED LYMPHOID TISSUE LYMPHOMA TRANSLOCATION PROTEIN 1"/>
    <property type="match status" value="1"/>
</dbReference>
<evidence type="ECO:0000259" key="1">
    <source>
        <dbReference type="Pfam" id="PF00656"/>
    </source>
</evidence>
<dbReference type="Pfam" id="PF00656">
    <property type="entry name" value="Peptidase_C14"/>
    <property type="match status" value="1"/>
</dbReference>
<proteinExistence type="predicted"/>
<protein>
    <submittedName>
        <fullName evidence="2">Caspase family protein</fullName>
    </submittedName>
</protein>
<gene>
    <name evidence="2" type="ORF">KGF86_00835</name>
</gene>
<dbReference type="PANTHER" id="PTHR22576">
    <property type="entry name" value="MUCOSA ASSOCIATED LYMPHOID TISSUE LYMPHOMA TRANSLOCATION PROTEIN 1/PARACASPASE"/>
    <property type="match status" value="1"/>
</dbReference>
<reference evidence="2 3" key="1">
    <citation type="submission" date="2021-05" db="EMBL/GenBank/DDBJ databases">
        <title>Ornithinibacillus massiliensis sp. nov.</title>
        <authorList>
            <person name="Iwaza R."/>
            <person name="Lagier J.-C."/>
            <person name="Raoult D."/>
        </authorList>
    </citation>
    <scope>NUCLEOTIDE SEQUENCE [LARGE SCALE GENOMIC DNA]</scope>
    <source>
        <strain evidence="2 3">Marseille-P3601</strain>
    </source>
</reference>
<accession>A0ABS5M9Y8</accession>
<comment type="caution">
    <text evidence="2">The sequence shown here is derived from an EMBL/GenBank/DDBJ whole genome shotgun (WGS) entry which is preliminary data.</text>
</comment>
<dbReference type="InterPro" id="IPR029030">
    <property type="entry name" value="Caspase-like_dom_sf"/>
</dbReference>
<keyword evidence="3" id="KW-1185">Reference proteome</keyword>
<sequence length="514" mass="59862">MSNLNALVVGVSNYYIPDVVDLPFCMNDVTLMEEALIKGLKVQKQNITTCGKYGEAKTEDFKRALSKVTTIDKNDTLIFYFSGHGATIDGQHYLVFSDGIISTQEIIEHFKEIQAKSKVILLDCCFSGNFSIDETSSFYIEKTVEEFQGEGYAVLSSSNSDQVSYGHPEKPVSVFTSFLCDAFQDKHIVKQGKVSLYDIQRLVSLYLEVWNKRNPDKKQHPIFKANMGGTIFFDVKEYQPYYSTNIYAEYDNYIIYKVEPVHTGLAKRYSFKVILKEPLSLEEIGKISLKIKDRAKNIEVYNNEIAEKRWINKLPNIIWVYFGRDEIDIIKNNYICHTTWVDEKQDKKWWYKVNGKETFILNGVHYNIHPYYEQLRSLNIENTASKEHLVFKTKDILSRMITLAEKVIKIYNDYKNGEITEEELFEEMDAYIPELDKCFIMSTDLDIAPIELHDWDLACSGLFGTIHDFTLFYNKKYKSLRTSENRRACMEMTIKQYYSDLNKISKLEDQILNV</sequence>
<organism evidence="2 3">
    <name type="scientific">Ornithinibacillus massiliensis</name>
    <dbReference type="NCBI Taxonomy" id="1944633"/>
    <lineage>
        <taxon>Bacteria</taxon>
        <taxon>Bacillati</taxon>
        <taxon>Bacillota</taxon>
        <taxon>Bacilli</taxon>
        <taxon>Bacillales</taxon>
        <taxon>Bacillaceae</taxon>
        <taxon>Ornithinibacillus</taxon>
    </lineage>
</organism>
<dbReference type="EMBL" id="JAGXBY010000001">
    <property type="protein sequence ID" value="MBS3678752.1"/>
    <property type="molecule type" value="Genomic_DNA"/>
</dbReference>
<dbReference type="InterPro" id="IPR011600">
    <property type="entry name" value="Pept_C14_caspase"/>
</dbReference>
<dbReference type="InterPro" id="IPR052039">
    <property type="entry name" value="Caspase-related_regulators"/>
</dbReference>
<feature type="domain" description="Peptidase C14 caspase" evidence="1">
    <location>
        <begin position="6"/>
        <end position="226"/>
    </location>
</feature>
<evidence type="ECO:0000313" key="3">
    <source>
        <dbReference type="Proteomes" id="UP000681870"/>
    </source>
</evidence>
<dbReference type="SUPFAM" id="SSF52129">
    <property type="entry name" value="Caspase-like"/>
    <property type="match status" value="1"/>
</dbReference>
<dbReference type="Gene3D" id="3.40.50.1460">
    <property type="match status" value="1"/>
</dbReference>
<evidence type="ECO:0000313" key="2">
    <source>
        <dbReference type="EMBL" id="MBS3678752.1"/>
    </source>
</evidence>
<name>A0ABS5M9Y8_9BACI</name>
<dbReference type="RefSeq" id="WP_211740852.1">
    <property type="nucleotide sequence ID" value="NZ_JAGXBY010000001.1"/>
</dbReference>
<dbReference type="Proteomes" id="UP000681870">
    <property type="component" value="Unassembled WGS sequence"/>
</dbReference>